<evidence type="ECO:0000256" key="2">
    <source>
        <dbReference type="SAM" id="SignalP"/>
    </source>
</evidence>
<sequence>MLLVVSLLYLTLTIVASASPDAATSTETYVTKYDNINLEEIFASERLMNNYMNCLKKIGPCTPDGQQLRVNLPDALMSDCAKCSEKQRIGADKVIKFIVANRPDDFATLESLYDPTGEYRRKYLDLDGTLAMPEVAQRPRNQPTTATTDGDIEAKAHATEHNSSSSQDQGHGEGQTKVSEK</sequence>
<dbReference type="AlphaFoldDB" id="A0A182F6D7"/>
<protein>
    <submittedName>
        <fullName evidence="3">Uncharacterized protein</fullName>
    </submittedName>
</protein>
<organism evidence="3 4">
    <name type="scientific">Anopheles albimanus</name>
    <name type="common">New world malaria mosquito</name>
    <dbReference type="NCBI Taxonomy" id="7167"/>
    <lineage>
        <taxon>Eukaryota</taxon>
        <taxon>Metazoa</taxon>
        <taxon>Ecdysozoa</taxon>
        <taxon>Arthropoda</taxon>
        <taxon>Hexapoda</taxon>
        <taxon>Insecta</taxon>
        <taxon>Pterygota</taxon>
        <taxon>Neoptera</taxon>
        <taxon>Endopterygota</taxon>
        <taxon>Diptera</taxon>
        <taxon>Nematocera</taxon>
        <taxon>Culicoidea</taxon>
        <taxon>Culicidae</taxon>
        <taxon>Anophelinae</taxon>
        <taxon>Anopheles</taxon>
    </lineage>
</organism>
<dbReference type="GeneID" id="118459423"/>
<dbReference type="PANTHER" id="PTHR11257">
    <property type="entry name" value="CHEMOSENSORY PROTEIN-RELATED"/>
    <property type="match status" value="1"/>
</dbReference>
<dbReference type="InterPro" id="IPR005055">
    <property type="entry name" value="A10/PebIII"/>
</dbReference>
<dbReference type="EnsemblMetazoa" id="AALB002038-RA">
    <property type="protein sequence ID" value="AALB002038-PA"/>
    <property type="gene ID" value="AALB002038"/>
</dbReference>
<evidence type="ECO:0000313" key="3">
    <source>
        <dbReference type="EnsemblMetazoa" id="AALB002038-PA"/>
    </source>
</evidence>
<dbReference type="Gene3D" id="1.10.2080.10">
    <property type="entry name" value="Insect odorant-binding protein A10/Ejaculatory bulb-specific protein 3"/>
    <property type="match status" value="1"/>
</dbReference>
<reference evidence="3" key="2">
    <citation type="submission" date="2022-08" db="UniProtKB">
        <authorList>
            <consortium name="EnsemblMetazoa"/>
        </authorList>
    </citation>
    <scope>IDENTIFICATION</scope>
    <source>
        <strain evidence="3">STECLA/ALBI9_A</strain>
    </source>
</reference>
<dbReference type="PANTHER" id="PTHR11257:SF12">
    <property type="entry name" value="EJACULATORY BULB-SPECIFIC PROTEIN 3-RELATED"/>
    <property type="match status" value="1"/>
</dbReference>
<keyword evidence="2" id="KW-0732">Signal</keyword>
<keyword evidence="4" id="KW-1185">Reference proteome</keyword>
<accession>A0A182F6D7</accession>
<dbReference type="Proteomes" id="UP000069272">
    <property type="component" value="Chromosome 2L"/>
</dbReference>
<dbReference type="VEuPathDB" id="VectorBase:AALB002038"/>
<feature type="signal peptide" evidence="2">
    <location>
        <begin position="1"/>
        <end position="18"/>
    </location>
</feature>
<feature type="compositionally biased region" description="Polar residues" evidence="1">
    <location>
        <begin position="139"/>
        <end position="148"/>
    </location>
</feature>
<evidence type="ECO:0000256" key="1">
    <source>
        <dbReference type="SAM" id="MobiDB-lite"/>
    </source>
</evidence>
<name>A0A182F6D7_ANOAL</name>
<dbReference type="SUPFAM" id="SSF100910">
    <property type="entry name" value="Chemosensory protein Csp2"/>
    <property type="match status" value="1"/>
</dbReference>
<evidence type="ECO:0000313" key="4">
    <source>
        <dbReference type="Proteomes" id="UP000069272"/>
    </source>
</evidence>
<dbReference type="VEuPathDB" id="VectorBase:AALB20_035120"/>
<dbReference type="RefSeq" id="XP_035778661.1">
    <property type="nucleotide sequence ID" value="XM_035922768.1"/>
</dbReference>
<proteinExistence type="predicted"/>
<dbReference type="InterPro" id="IPR036682">
    <property type="entry name" value="OS_D_A10/PebIII_sf"/>
</dbReference>
<feature type="region of interest" description="Disordered" evidence="1">
    <location>
        <begin position="132"/>
        <end position="181"/>
    </location>
</feature>
<feature type="chain" id="PRO_5043635361" evidence="2">
    <location>
        <begin position="19"/>
        <end position="181"/>
    </location>
</feature>
<reference evidence="3 4" key="1">
    <citation type="journal article" date="2017" name="G3 (Bethesda)">
        <title>The Physical Genome Mapping of Anopheles albimanus Corrected Scaffold Misassemblies and Identified Interarm Rearrangements in Genus Anopheles.</title>
        <authorList>
            <person name="Artemov G.N."/>
            <person name="Peery A.N."/>
            <person name="Jiang X."/>
            <person name="Tu Z."/>
            <person name="Stegniy V.N."/>
            <person name="Sharakhova M.V."/>
            <person name="Sharakhov I.V."/>
        </authorList>
    </citation>
    <scope>NUCLEOTIDE SEQUENCE [LARGE SCALE GENOMIC DNA]</scope>
    <source>
        <strain evidence="3 4">ALBI9_A</strain>
    </source>
</reference>
<dbReference type="Pfam" id="PF03392">
    <property type="entry name" value="OS-D"/>
    <property type="match status" value="1"/>
</dbReference>